<evidence type="ECO:0000313" key="6">
    <source>
        <dbReference type="Proteomes" id="UP000464751"/>
    </source>
</evidence>
<evidence type="ECO:0000259" key="4">
    <source>
        <dbReference type="SMART" id="SM00988"/>
    </source>
</evidence>
<dbReference type="SMART" id="SM00988">
    <property type="entry name" value="UreE_N"/>
    <property type="match status" value="1"/>
</dbReference>
<keyword evidence="2" id="KW-0533">Nickel</keyword>
<dbReference type="Gene3D" id="2.60.260.20">
    <property type="entry name" value="Urease metallochaperone UreE, N-terminal domain"/>
    <property type="match status" value="1"/>
</dbReference>
<organism evidence="5 6">
    <name type="scientific">Ancylobacter pratisalsi</name>
    <dbReference type="NCBI Taxonomy" id="1745854"/>
    <lineage>
        <taxon>Bacteria</taxon>
        <taxon>Pseudomonadati</taxon>
        <taxon>Pseudomonadota</taxon>
        <taxon>Alphaproteobacteria</taxon>
        <taxon>Hyphomicrobiales</taxon>
        <taxon>Xanthobacteraceae</taxon>
        <taxon>Ancylobacter</taxon>
    </lineage>
</organism>
<geneLocation type="plasmid" evidence="6">
    <name>plgm</name>
</geneLocation>
<proteinExistence type="predicted"/>
<dbReference type="InterPro" id="IPR012406">
    <property type="entry name" value="UreE"/>
</dbReference>
<evidence type="ECO:0000313" key="5">
    <source>
        <dbReference type="EMBL" id="QIB36418.1"/>
    </source>
</evidence>
<gene>
    <name evidence="5" type="ORF">G3A50_21520</name>
</gene>
<dbReference type="InterPro" id="IPR036118">
    <property type="entry name" value="UreE_N_sf"/>
</dbReference>
<reference evidence="5 6" key="1">
    <citation type="submission" date="2020-02" db="EMBL/GenBank/DDBJ databases">
        <authorList>
            <person name="Li G."/>
        </authorList>
    </citation>
    <scope>NUCLEOTIDE SEQUENCE [LARGE SCALE GENOMIC DNA]</scope>
    <source>
        <strain evidence="5 6">DSM 102029</strain>
        <plasmid evidence="6">plgm</plasmid>
    </source>
</reference>
<protein>
    <submittedName>
        <fullName evidence="5">Urease accessory protein UreE</fullName>
    </submittedName>
</protein>
<dbReference type="AlphaFoldDB" id="A0A6P1YSF0"/>
<accession>A0A6P1YSF0</accession>
<name>A0A6P1YSF0_9HYPH</name>
<dbReference type="PIRSF" id="PIRSF036402">
    <property type="entry name" value="Ureas_acces_UreE"/>
    <property type="match status" value="1"/>
</dbReference>
<sequence>MRQVNAIIGHFDDPGFRGRAREVVLLDADNAMRRRQLALSEAGSEVAIDLPHGSYLRHGAVLADDGETILVVERKPQPVMAIRLSALDTSSLITAAARIGHCFGNQHAPIEVSGGSIFVPVTTSPTVMAAAVERLGLEGVTFSFVGVPLGLDRPLATGHAH</sequence>
<dbReference type="GO" id="GO:0006457">
    <property type="term" value="P:protein folding"/>
    <property type="evidence" value="ECO:0007669"/>
    <property type="project" value="InterPro"/>
</dbReference>
<dbReference type="Proteomes" id="UP000464751">
    <property type="component" value="Plasmid pLGM"/>
</dbReference>
<dbReference type="EMBL" id="CP048631">
    <property type="protein sequence ID" value="QIB36418.1"/>
    <property type="molecule type" value="Genomic_DNA"/>
</dbReference>
<dbReference type="RefSeq" id="WP_126278341.1">
    <property type="nucleotide sequence ID" value="NZ_CP048631.1"/>
</dbReference>
<dbReference type="GO" id="GO:0005737">
    <property type="term" value="C:cytoplasm"/>
    <property type="evidence" value="ECO:0007669"/>
    <property type="project" value="InterPro"/>
</dbReference>
<dbReference type="GO" id="GO:0016151">
    <property type="term" value="F:nickel cation binding"/>
    <property type="evidence" value="ECO:0007669"/>
    <property type="project" value="InterPro"/>
</dbReference>
<keyword evidence="3" id="KW-0143">Chaperone</keyword>
<dbReference type="KEGG" id="apra:G3A50_21520"/>
<keyword evidence="5" id="KW-0614">Plasmid</keyword>
<dbReference type="InterPro" id="IPR004029">
    <property type="entry name" value="UreE_N"/>
</dbReference>
<dbReference type="SUPFAM" id="SSF69287">
    <property type="entry name" value="Urease metallochaperone UreE, N-terminal domain"/>
    <property type="match status" value="1"/>
</dbReference>
<evidence type="ECO:0000256" key="2">
    <source>
        <dbReference type="ARBA" id="ARBA00022596"/>
    </source>
</evidence>
<keyword evidence="1" id="KW-0963">Cytoplasm</keyword>
<evidence type="ECO:0000256" key="1">
    <source>
        <dbReference type="ARBA" id="ARBA00022490"/>
    </source>
</evidence>
<evidence type="ECO:0000256" key="3">
    <source>
        <dbReference type="ARBA" id="ARBA00023186"/>
    </source>
</evidence>
<keyword evidence="6" id="KW-1185">Reference proteome</keyword>
<feature type="domain" description="UreE urease accessory N-terminal" evidence="4">
    <location>
        <begin position="7"/>
        <end position="71"/>
    </location>
</feature>
<dbReference type="Pfam" id="PF02814">
    <property type="entry name" value="UreE_N"/>
    <property type="match status" value="1"/>
</dbReference>